<evidence type="ECO:0000256" key="2">
    <source>
        <dbReference type="ARBA" id="ARBA00006403"/>
    </source>
</evidence>
<keyword evidence="4" id="KW-0539">Nucleus</keyword>
<comment type="subcellular location">
    <subcellularLocation>
        <location evidence="1">Nucleus</location>
    </subcellularLocation>
</comment>
<feature type="domain" description="HSF-type DNA-binding" evidence="6">
    <location>
        <begin position="20"/>
        <end position="123"/>
    </location>
</feature>
<evidence type="ECO:0000256" key="4">
    <source>
        <dbReference type="ARBA" id="ARBA00023242"/>
    </source>
</evidence>
<accession>A0ABR2WF56</accession>
<keyword evidence="3" id="KW-0238">DNA-binding</keyword>
<dbReference type="InterPro" id="IPR036388">
    <property type="entry name" value="WH-like_DNA-bd_sf"/>
</dbReference>
<dbReference type="EMBL" id="JASJQH010002516">
    <property type="protein sequence ID" value="KAK9760127.1"/>
    <property type="molecule type" value="Genomic_DNA"/>
</dbReference>
<dbReference type="Proteomes" id="UP001479436">
    <property type="component" value="Unassembled WGS sequence"/>
</dbReference>
<dbReference type="PRINTS" id="PR00056">
    <property type="entry name" value="HSFDOMAIN"/>
</dbReference>
<evidence type="ECO:0000259" key="6">
    <source>
        <dbReference type="SMART" id="SM00415"/>
    </source>
</evidence>
<evidence type="ECO:0000313" key="8">
    <source>
        <dbReference type="Proteomes" id="UP001479436"/>
    </source>
</evidence>
<evidence type="ECO:0000256" key="1">
    <source>
        <dbReference type="ARBA" id="ARBA00004123"/>
    </source>
</evidence>
<evidence type="ECO:0000256" key="3">
    <source>
        <dbReference type="ARBA" id="ARBA00023125"/>
    </source>
</evidence>
<dbReference type="InterPro" id="IPR036390">
    <property type="entry name" value="WH_DNA-bd_sf"/>
</dbReference>
<reference evidence="7 8" key="1">
    <citation type="submission" date="2023-04" db="EMBL/GenBank/DDBJ databases">
        <title>Genome of Basidiobolus ranarum AG-B5.</title>
        <authorList>
            <person name="Stajich J.E."/>
            <person name="Carter-House D."/>
            <person name="Gryganskyi A."/>
        </authorList>
    </citation>
    <scope>NUCLEOTIDE SEQUENCE [LARGE SCALE GENOMIC DNA]</scope>
    <source>
        <strain evidence="7 8">AG-B5</strain>
    </source>
</reference>
<evidence type="ECO:0000313" key="7">
    <source>
        <dbReference type="EMBL" id="KAK9760127.1"/>
    </source>
</evidence>
<name>A0ABR2WF56_9FUNG</name>
<dbReference type="SUPFAM" id="SSF46785">
    <property type="entry name" value="Winged helix' DNA-binding domain"/>
    <property type="match status" value="1"/>
</dbReference>
<gene>
    <name evidence="7" type="ORF">K7432_016163</name>
</gene>
<dbReference type="InterPro" id="IPR000232">
    <property type="entry name" value="HSF_DNA-bd"/>
</dbReference>
<protein>
    <recommendedName>
        <fullName evidence="6">HSF-type DNA-binding domain-containing protein</fullName>
    </recommendedName>
</protein>
<comment type="caution">
    <text evidence="7">The sequence shown here is derived from an EMBL/GenBank/DDBJ whole genome shotgun (WGS) entry which is preliminary data.</text>
</comment>
<dbReference type="Gene3D" id="1.10.10.10">
    <property type="entry name" value="Winged helix-like DNA-binding domain superfamily/Winged helix DNA-binding domain"/>
    <property type="match status" value="1"/>
</dbReference>
<organism evidence="7 8">
    <name type="scientific">Basidiobolus ranarum</name>
    <dbReference type="NCBI Taxonomy" id="34480"/>
    <lineage>
        <taxon>Eukaryota</taxon>
        <taxon>Fungi</taxon>
        <taxon>Fungi incertae sedis</taxon>
        <taxon>Zoopagomycota</taxon>
        <taxon>Entomophthoromycotina</taxon>
        <taxon>Basidiobolomycetes</taxon>
        <taxon>Basidiobolales</taxon>
        <taxon>Basidiobolaceae</taxon>
        <taxon>Basidiobolus</taxon>
    </lineage>
</organism>
<dbReference type="Pfam" id="PF00447">
    <property type="entry name" value="HSF_DNA-bind"/>
    <property type="match status" value="1"/>
</dbReference>
<comment type="similarity">
    <text evidence="2 5">Belongs to the HSF family.</text>
</comment>
<dbReference type="SMART" id="SM00415">
    <property type="entry name" value="HSF"/>
    <property type="match status" value="1"/>
</dbReference>
<keyword evidence="8" id="KW-1185">Reference proteome</keyword>
<proteinExistence type="inferred from homology"/>
<dbReference type="PANTHER" id="PTHR10015">
    <property type="entry name" value="HEAT SHOCK TRANSCRIPTION FACTOR"/>
    <property type="match status" value="1"/>
</dbReference>
<evidence type="ECO:0000256" key="5">
    <source>
        <dbReference type="RuleBase" id="RU004020"/>
    </source>
</evidence>
<sequence>MNDKSLVFSGYEDVHPDSKEIPHFVLKLYRILETEKYSEYIRWNNTGESFVIPDGPLLAAVVLPNFYKSSTFTSFVRQLNIYGFRRITDARKAKNPPSQLASAFAHPNFCQGRVNKLHLIKRKVKRTFRAKCKDLPDLKGSIDHSSLIPINGLECSSSDTESSNEIEHSQTDHSENCHKCHSLIAEVQVLRSILHRYQRMEVSTVPQSLPYNLPMEYETHPSGCNEMSLNGVRYPMYSTEPAPLRLPNWSTEMSIPENSGYEVTSSELPSFFCQENSVPNYSSSMVWNTGPSNPPTQPYSDNIPTLSVALGWDSYTKSDHRESQAI</sequence>
<dbReference type="PANTHER" id="PTHR10015:SF427">
    <property type="entry name" value="HEAT SHOCK FACTOR PROTEIN"/>
    <property type="match status" value="1"/>
</dbReference>